<gene>
    <name evidence="4" type="ORF">HD594_001976</name>
</gene>
<evidence type="ECO:0000256" key="2">
    <source>
        <dbReference type="SAM" id="SignalP"/>
    </source>
</evidence>
<dbReference type="SUPFAM" id="SSF54106">
    <property type="entry name" value="LysM domain"/>
    <property type="match status" value="3"/>
</dbReference>
<reference evidence="4 5" key="1">
    <citation type="submission" date="2020-08" db="EMBL/GenBank/DDBJ databases">
        <title>Sequencing the genomes of 1000 actinobacteria strains.</title>
        <authorList>
            <person name="Klenk H.-P."/>
        </authorList>
    </citation>
    <scope>NUCLEOTIDE SEQUENCE [LARGE SCALE GENOMIC DNA]</scope>
    <source>
        <strain evidence="4 5">DSM 12511</strain>
    </source>
</reference>
<dbReference type="Proteomes" id="UP000537775">
    <property type="component" value="Unassembled WGS sequence"/>
</dbReference>
<feature type="region of interest" description="Disordered" evidence="1">
    <location>
        <begin position="183"/>
        <end position="207"/>
    </location>
</feature>
<organism evidence="4 5">
    <name type="scientific">Microbacterium thalassium</name>
    <dbReference type="NCBI Taxonomy" id="362649"/>
    <lineage>
        <taxon>Bacteria</taxon>
        <taxon>Bacillati</taxon>
        <taxon>Actinomycetota</taxon>
        <taxon>Actinomycetes</taxon>
        <taxon>Micrococcales</taxon>
        <taxon>Microbacteriaceae</taxon>
        <taxon>Microbacterium</taxon>
    </lineage>
</organism>
<sequence>MRRDNRTHRSRTASALTTVPAAIAGTIALTLASAPAAQAADPGAAERALRALPSGLGTPAATAAVRAVSSVPASYTVRAGDTVSAIAARFGLRTADVLALNGLSWRSTIYPGQVLKLAGSSGSTGSATTKASTSSTSYTVRSGDTISAIAAKHKVSIAGVLKANKLSWSSIIYPGQKLAIPGASSTGSTGSTTSTSTASGASASTGGGSYTVRSGDTISGIAAKHGVSAASVLTANGLGWSSIIYPGQTIAIPSAALAGLDAEQIDNARLIVRIGRDLGVPDKGIAIALGTAMQESWIRNLDWGDRDSLGLFQQRPSTGWGTAEQIRNRERSIRAFYGGPTDPNGSDTRGLLDVPGWQDMSFTQAAQAVQISAHPDRYARWEKQAYAWLAALG</sequence>
<evidence type="ECO:0000313" key="5">
    <source>
        <dbReference type="Proteomes" id="UP000537775"/>
    </source>
</evidence>
<feature type="domain" description="LysM" evidence="3">
    <location>
        <begin position="208"/>
        <end position="252"/>
    </location>
</feature>
<proteinExistence type="predicted"/>
<evidence type="ECO:0000259" key="3">
    <source>
        <dbReference type="PROSITE" id="PS51782"/>
    </source>
</evidence>
<dbReference type="PANTHER" id="PTHR33734">
    <property type="entry name" value="LYSM DOMAIN-CONTAINING GPI-ANCHORED PROTEIN 2"/>
    <property type="match status" value="1"/>
</dbReference>
<name>A0A7X0FQ67_9MICO</name>
<feature type="compositionally biased region" description="Low complexity" evidence="1">
    <location>
        <begin position="183"/>
        <end position="204"/>
    </location>
</feature>
<dbReference type="CDD" id="cd00118">
    <property type="entry name" value="LysM"/>
    <property type="match status" value="3"/>
</dbReference>
<comment type="caution">
    <text evidence="4">The sequence shown here is derived from an EMBL/GenBank/DDBJ whole genome shotgun (WGS) entry which is preliminary data.</text>
</comment>
<dbReference type="EMBL" id="JACHML010000001">
    <property type="protein sequence ID" value="MBB6391663.1"/>
    <property type="molecule type" value="Genomic_DNA"/>
</dbReference>
<dbReference type="PROSITE" id="PS51782">
    <property type="entry name" value="LYSM"/>
    <property type="match status" value="3"/>
</dbReference>
<dbReference type="InterPro" id="IPR036779">
    <property type="entry name" value="LysM_dom_sf"/>
</dbReference>
<dbReference type="SMART" id="SM00257">
    <property type="entry name" value="LysM"/>
    <property type="match status" value="3"/>
</dbReference>
<dbReference type="Gene3D" id="3.10.350.10">
    <property type="entry name" value="LysM domain"/>
    <property type="match status" value="3"/>
</dbReference>
<dbReference type="AlphaFoldDB" id="A0A7X0FQ67"/>
<evidence type="ECO:0000256" key="1">
    <source>
        <dbReference type="SAM" id="MobiDB-lite"/>
    </source>
</evidence>
<protein>
    <submittedName>
        <fullName evidence="4">LysM repeat protein</fullName>
    </submittedName>
</protein>
<dbReference type="RefSeq" id="WP_221446598.1">
    <property type="nucleotide sequence ID" value="NZ_BAAAJR010000006.1"/>
</dbReference>
<dbReference type="PANTHER" id="PTHR33734:SF22">
    <property type="entry name" value="MEMBRANE-BOUND LYTIC MUREIN TRANSGLYCOSYLASE D"/>
    <property type="match status" value="1"/>
</dbReference>
<dbReference type="Pfam" id="PF01476">
    <property type="entry name" value="LysM"/>
    <property type="match status" value="3"/>
</dbReference>
<feature type="chain" id="PRO_5030660281" evidence="2">
    <location>
        <begin position="40"/>
        <end position="393"/>
    </location>
</feature>
<keyword evidence="5" id="KW-1185">Reference proteome</keyword>
<dbReference type="InterPro" id="IPR018392">
    <property type="entry name" value="LysM"/>
</dbReference>
<keyword evidence="2" id="KW-0732">Signal</keyword>
<feature type="domain" description="LysM" evidence="3">
    <location>
        <begin position="73"/>
        <end position="117"/>
    </location>
</feature>
<feature type="signal peptide" evidence="2">
    <location>
        <begin position="1"/>
        <end position="39"/>
    </location>
</feature>
<evidence type="ECO:0000313" key="4">
    <source>
        <dbReference type="EMBL" id="MBB6391663.1"/>
    </source>
</evidence>
<accession>A0A7X0FQ67</accession>
<feature type="domain" description="LysM" evidence="3">
    <location>
        <begin position="136"/>
        <end position="180"/>
    </location>
</feature>